<dbReference type="SUPFAM" id="SSF54928">
    <property type="entry name" value="RNA-binding domain, RBD"/>
    <property type="match status" value="1"/>
</dbReference>
<name>X6NMS7_RETFI</name>
<evidence type="ECO:0000256" key="1">
    <source>
        <dbReference type="PROSITE-ProRule" id="PRU00176"/>
    </source>
</evidence>
<dbReference type="PROSITE" id="PS50102">
    <property type="entry name" value="RRM"/>
    <property type="match status" value="1"/>
</dbReference>
<dbReference type="Gene3D" id="3.30.70.330">
    <property type="match status" value="1"/>
</dbReference>
<organism evidence="3 4">
    <name type="scientific">Reticulomyxa filosa</name>
    <dbReference type="NCBI Taxonomy" id="46433"/>
    <lineage>
        <taxon>Eukaryota</taxon>
        <taxon>Sar</taxon>
        <taxon>Rhizaria</taxon>
        <taxon>Retaria</taxon>
        <taxon>Foraminifera</taxon>
        <taxon>Monothalamids</taxon>
        <taxon>Reticulomyxidae</taxon>
        <taxon>Reticulomyxa</taxon>
    </lineage>
</organism>
<evidence type="ECO:0000313" key="4">
    <source>
        <dbReference type="Proteomes" id="UP000023152"/>
    </source>
</evidence>
<dbReference type="PANTHER" id="PTHR32343:SF22">
    <property type="entry name" value="LD29830P"/>
    <property type="match status" value="1"/>
</dbReference>
<dbReference type="InterPro" id="IPR000504">
    <property type="entry name" value="RRM_dom"/>
</dbReference>
<comment type="caution">
    <text evidence="3">The sequence shown here is derived from an EMBL/GenBank/DDBJ whole genome shotgun (WGS) entry which is preliminary data.</text>
</comment>
<dbReference type="PANTHER" id="PTHR32343">
    <property type="entry name" value="SERINE/ARGININE-RICH SPLICING FACTOR"/>
    <property type="match status" value="1"/>
</dbReference>
<dbReference type="InterPro" id="IPR012677">
    <property type="entry name" value="Nucleotide-bd_a/b_plait_sf"/>
</dbReference>
<keyword evidence="4" id="KW-1185">Reference proteome</keyword>
<dbReference type="Pfam" id="PF00076">
    <property type="entry name" value="RRM_1"/>
    <property type="match status" value="1"/>
</dbReference>
<accession>X6NMS7</accession>
<feature type="domain" description="RRM" evidence="2">
    <location>
        <begin position="55"/>
        <end position="139"/>
    </location>
</feature>
<evidence type="ECO:0000313" key="3">
    <source>
        <dbReference type="EMBL" id="ETO27306.1"/>
    </source>
</evidence>
<gene>
    <name evidence="3" type="ORF">RFI_09828</name>
</gene>
<keyword evidence="1" id="KW-0694">RNA-binding</keyword>
<dbReference type="InterPro" id="IPR035979">
    <property type="entry name" value="RBD_domain_sf"/>
</dbReference>
<evidence type="ECO:0000259" key="2">
    <source>
        <dbReference type="PROSITE" id="PS50102"/>
    </source>
</evidence>
<dbReference type="SMART" id="SM00360">
    <property type="entry name" value="RRM"/>
    <property type="match status" value="1"/>
</dbReference>
<dbReference type="Proteomes" id="UP000023152">
    <property type="component" value="Unassembled WGS sequence"/>
</dbReference>
<reference evidence="3 4" key="1">
    <citation type="journal article" date="2013" name="Curr. Biol.">
        <title>The Genome of the Foraminiferan Reticulomyxa filosa.</title>
        <authorList>
            <person name="Glockner G."/>
            <person name="Hulsmann N."/>
            <person name="Schleicher M."/>
            <person name="Noegel A.A."/>
            <person name="Eichinger L."/>
            <person name="Gallinger C."/>
            <person name="Pawlowski J."/>
            <person name="Sierra R."/>
            <person name="Euteneuer U."/>
            <person name="Pillet L."/>
            <person name="Moustafa A."/>
            <person name="Platzer M."/>
            <person name="Groth M."/>
            <person name="Szafranski K."/>
            <person name="Schliwa M."/>
        </authorList>
    </citation>
    <scope>NUCLEOTIDE SEQUENCE [LARGE SCALE GENOMIC DNA]</scope>
</reference>
<dbReference type="GO" id="GO:0003723">
    <property type="term" value="F:RNA binding"/>
    <property type="evidence" value="ECO:0007669"/>
    <property type="project" value="UniProtKB-UniRule"/>
</dbReference>
<sequence length="168" mass="19072">MSTLEPQYSKALKVLSKTADTESTIDETIRQVSAALEQPKELSEEEKEEQKKLQCTIYVGNLNPIIQEEHLREFLKSVGRVKHFKFAGTVVKHLFAICVVFEVRYAFVEFDNVEEARTALNLNGQMLFDRQVKICPASSPIRNPDPPKWSGPPVLFPEATVSFDLCEN</sequence>
<dbReference type="AlphaFoldDB" id="X6NMS7"/>
<dbReference type="OrthoDB" id="4726at2759"/>
<proteinExistence type="predicted"/>
<dbReference type="EMBL" id="ASPP01007341">
    <property type="protein sequence ID" value="ETO27306.1"/>
    <property type="molecule type" value="Genomic_DNA"/>
</dbReference>
<protein>
    <submittedName>
        <fullName evidence="3">Splicing factor, arginine/serine-rich 12</fullName>
    </submittedName>
</protein>